<feature type="non-terminal residue" evidence="4">
    <location>
        <position position="562"/>
    </location>
</feature>
<dbReference type="Gene3D" id="3.30.300.30">
    <property type="match status" value="1"/>
</dbReference>
<feature type="domain" description="AMP-binding enzyme C-terminal" evidence="3">
    <location>
        <begin position="479"/>
        <end position="549"/>
    </location>
</feature>
<evidence type="ECO:0000313" key="4">
    <source>
        <dbReference type="EMBL" id="MFB9839439.1"/>
    </source>
</evidence>
<reference evidence="4 5" key="1">
    <citation type="submission" date="2024-09" db="EMBL/GenBank/DDBJ databases">
        <authorList>
            <person name="Sun Q."/>
            <person name="Mori K."/>
        </authorList>
    </citation>
    <scope>NUCLEOTIDE SEQUENCE [LARGE SCALE GENOMIC DNA]</scope>
    <source>
        <strain evidence="4 5">TBRC 0563</strain>
    </source>
</reference>
<dbReference type="SUPFAM" id="SSF56801">
    <property type="entry name" value="Acetyl-CoA synthetase-like"/>
    <property type="match status" value="1"/>
</dbReference>
<dbReference type="InterPro" id="IPR020845">
    <property type="entry name" value="AMP-binding_CS"/>
</dbReference>
<sequence>MSRRIGVDSRFFSRLVSRKLGPAMIKALGILRANALVSTLARSDAKAEPTGRQSPLPSSTSMLKRSDVALHAGFARSVARRPQAVAVEYGERRLTYSELDRMANRVANRLLRTGVAADTRVAIALERSPEAIAAIIGVLKSGAAYVPLDPSFPVKWTEKILADTSAKMLVTSRESTAVPSADLPILHADAGFAEARNEPETEPRVGVSAHDLAYVIYTSGSTGRPKGVAIPHAAAANYVTGAIETYGLTSADRCLQFASLAFDASVEEVFTCLGAGGRLVCRLPGSLDSMAAFLAHCDRARVTVLDLPTAFWHELVATCRDEGLTLPPSLRQVIVGGERLRPELLPPWHALVGDRVRLWNSYGPTETTVCVTAGIVDPTSADGEASIGRPLPGVELHVLGEGGEPAPVGELHVGGVQLARGYLGRPEETARAFVPNRFGDGRLYRTGDLVAWRADGSLEYRGRVDGQLKIRGFRVEPGQIEAELLCHPGVREAFATVLDDRRLVAYVGGVADGLAPEALRGRLRANLPRHMVPAAVVVLPSLPRNTAGKVDRRALPAPAIGA</sequence>
<dbReference type="InterPro" id="IPR000873">
    <property type="entry name" value="AMP-dep_synth/lig_dom"/>
</dbReference>
<evidence type="ECO:0000256" key="1">
    <source>
        <dbReference type="SAM" id="MobiDB-lite"/>
    </source>
</evidence>
<dbReference type="Proteomes" id="UP001589627">
    <property type="component" value="Unassembled WGS sequence"/>
</dbReference>
<dbReference type="Pfam" id="PF13193">
    <property type="entry name" value="AMP-binding_C"/>
    <property type="match status" value="1"/>
</dbReference>
<dbReference type="EMBL" id="JBHLZP010000715">
    <property type="protein sequence ID" value="MFB9839439.1"/>
    <property type="molecule type" value="Genomic_DNA"/>
</dbReference>
<proteinExistence type="predicted"/>
<feature type="domain" description="AMP-dependent synthetase/ligase" evidence="2">
    <location>
        <begin position="74"/>
        <end position="423"/>
    </location>
</feature>
<feature type="compositionally biased region" description="Polar residues" evidence="1">
    <location>
        <begin position="51"/>
        <end position="61"/>
    </location>
</feature>
<dbReference type="Pfam" id="PF00501">
    <property type="entry name" value="AMP-binding"/>
    <property type="match status" value="1"/>
</dbReference>
<dbReference type="PROSITE" id="PS00455">
    <property type="entry name" value="AMP_BINDING"/>
    <property type="match status" value="1"/>
</dbReference>
<organism evidence="4 5">
    <name type="scientific">Actinoallomurus acaciae</name>
    <dbReference type="NCBI Taxonomy" id="502577"/>
    <lineage>
        <taxon>Bacteria</taxon>
        <taxon>Bacillati</taxon>
        <taxon>Actinomycetota</taxon>
        <taxon>Actinomycetes</taxon>
        <taxon>Streptosporangiales</taxon>
        <taxon>Thermomonosporaceae</taxon>
        <taxon>Actinoallomurus</taxon>
    </lineage>
</organism>
<evidence type="ECO:0000259" key="2">
    <source>
        <dbReference type="Pfam" id="PF00501"/>
    </source>
</evidence>
<dbReference type="NCBIfam" id="TIGR01733">
    <property type="entry name" value="AA-adenyl-dom"/>
    <property type="match status" value="1"/>
</dbReference>
<comment type="caution">
    <text evidence="4">The sequence shown here is derived from an EMBL/GenBank/DDBJ whole genome shotgun (WGS) entry which is preliminary data.</text>
</comment>
<dbReference type="PANTHER" id="PTHR45527:SF1">
    <property type="entry name" value="FATTY ACID SYNTHASE"/>
    <property type="match status" value="1"/>
</dbReference>
<dbReference type="CDD" id="cd05930">
    <property type="entry name" value="A_NRPS"/>
    <property type="match status" value="1"/>
</dbReference>
<feature type="region of interest" description="Disordered" evidence="1">
    <location>
        <begin position="42"/>
        <end position="61"/>
    </location>
</feature>
<name>A0ABV5YWK8_9ACTN</name>
<dbReference type="InterPro" id="IPR045851">
    <property type="entry name" value="AMP-bd_C_sf"/>
</dbReference>
<dbReference type="InterPro" id="IPR020459">
    <property type="entry name" value="AMP-binding"/>
</dbReference>
<dbReference type="PRINTS" id="PR00154">
    <property type="entry name" value="AMPBINDING"/>
</dbReference>
<dbReference type="Gene3D" id="3.40.50.980">
    <property type="match status" value="2"/>
</dbReference>
<keyword evidence="5" id="KW-1185">Reference proteome</keyword>
<evidence type="ECO:0000259" key="3">
    <source>
        <dbReference type="Pfam" id="PF13193"/>
    </source>
</evidence>
<gene>
    <name evidence="4" type="ORF">ACFFNX_45575</name>
</gene>
<dbReference type="PANTHER" id="PTHR45527">
    <property type="entry name" value="NONRIBOSOMAL PEPTIDE SYNTHETASE"/>
    <property type="match status" value="1"/>
</dbReference>
<accession>A0ABV5YWK8</accession>
<dbReference type="InterPro" id="IPR025110">
    <property type="entry name" value="AMP-bd_C"/>
</dbReference>
<evidence type="ECO:0000313" key="5">
    <source>
        <dbReference type="Proteomes" id="UP001589627"/>
    </source>
</evidence>
<dbReference type="InterPro" id="IPR010071">
    <property type="entry name" value="AA_adenyl_dom"/>
</dbReference>
<dbReference type="Gene3D" id="2.30.38.10">
    <property type="entry name" value="Luciferase, Domain 3"/>
    <property type="match status" value="1"/>
</dbReference>
<protein>
    <submittedName>
        <fullName evidence="4">Amino acid adenylation domain-containing protein</fullName>
    </submittedName>
</protein>